<protein>
    <submittedName>
        <fullName evidence="1">Uncharacterized protein</fullName>
    </submittedName>
</protein>
<accession>A0AAV6V151</accession>
<comment type="caution">
    <text evidence="1">The sequence shown here is derived from an EMBL/GenBank/DDBJ whole genome shotgun (WGS) entry which is preliminary data.</text>
</comment>
<dbReference type="AlphaFoldDB" id="A0AAV6V151"/>
<reference evidence="1 2" key="1">
    <citation type="journal article" date="2022" name="Nat. Ecol. Evol.">
        <title>A masculinizing supergene underlies an exaggerated male reproductive morph in a spider.</title>
        <authorList>
            <person name="Hendrickx F."/>
            <person name="De Corte Z."/>
            <person name="Sonet G."/>
            <person name="Van Belleghem S.M."/>
            <person name="Kostlbacher S."/>
            <person name="Vangestel C."/>
        </authorList>
    </citation>
    <scope>NUCLEOTIDE SEQUENCE [LARGE SCALE GENOMIC DNA]</scope>
    <source>
        <strain evidence="1">W744_W776</strain>
    </source>
</reference>
<dbReference type="EMBL" id="JAFNEN010000213">
    <property type="protein sequence ID" value="KAG8189504.1"/>
    <property type="molecule type" value="Genomic_DNA"/>
</dbReference>
<name>A0AAV6V151_9ARAC</name>
<proteinExistence type="predicted"/>
<sequence>MIIFLYNGMEFCKSDQSFCKYDSNENLNLIDITVHLVQVTKKPLLGSPIQSNHLPFPRIEQSRHDTLRHIQPPVVNDNKLLLLPFTKKSNKNSTVASQRNI</sequence>
<evidence type="ECO:0000313" key="2">
    <source>
        <dbReference type="Proteomes" id="UP000827092"/>
    </source>
</evidence>
<evidence type="ECO:0000313" key="1">
    <source>
        <dbReference type="EMBL" id="KAG8189504.1"/>
    </source>
</evidence>
<organism evidence="1 2">
    <name type="scientific">Oedothorax gibbosus</name>
    <dbReference type="NCBI Taxonomy" id="931172"/>
    <lineage>
        <taxon>Eukaryota</taxon>
        <taxon>Metazoa</taxon>
        <taxon>Ecdysozoa</taxon>
        <taxon>Arthropoda</taxon>
        <taxon>Chelicerata</taxon>
        <taxon>Arachnida</taxon>
        <taxon>Araneae</taxon>
        <taxon>Araneomorphae</taxon>
        <taxon>Entelegynae</taxon>
        <taxon>Araneoidea</taxon>
        <taxon>Linyphiidae</taxon>
        <taxon>Erigoninae</taxon>
        <taxon>Oedothorax</taxon>
    </lineage>
</organism>
<dbReference type="Proteomes" id="UP000827092">
    <property type="component" value="Unassembled WGS sequence"/>
</dbReference>
<gene>
    <name evidence="1" type="ORF">JTE90_008466</name>
</gene>
<keyword evidence="2" id="KW-1185">Reference proteome</keyword>